<dbReference type="AlphaFoldDB" id="A0A368QIJ2"/>
<sequence length="183" mass="19236">MQLLVSNPVSGRGGCAFLPVAAALRPPSATLSWRRAGWRRRKLTLARASTDGSGSGAAAAQASTVGDSLEREEGGGGEGVASADSSAGKQPPPVDPKIEKELKKAVQKTAATFAPRASTKTKNPAVPGTTLYSVFEVQGYVSMLLGGALSFNLVFPSNEPDIWRLMGMWSIWMFSNYTFTSGP</sequence>
<reference evidence="2" key="1">
    <citation type="journal article" date="2012" name="Nat. Biotechnol.">
        <title>Reference genome sequence of the model plant Setaria.</title>
        <authorList>
            <person name="Bennetzen J.L."/>
            <person name="Schmutz J."/>
            <person name="Wang H."/>
            <person name="Percifield R."/>
            <person name="Hawkins J."/>
            <person name="Pontaroli A.C."/>
            <person name="Estep M."/>
            <person name="Feng L."/>
            <person name="Vaughn J.N."/>
            <person name="Grimwood J."/>
            <person name="Jenkins J."/>
            <person name="Barry K."/>
            <person name="Lindquist E."/>
            <person name="Hellsten U."/>
            <person name="Deshpande S."/>
            <person name="Wang X."/>
            <person name="Wu X."/>
            <person name="Mitros T."/>
            <person name="Triplett J."/>
            <person name="Yang X."/>
            <person name="Ye C.Y."/>
            <person name="Mauro-Herrera M."/>
            <person name="Wang L."/>
            <person name="Li P."/>
            <person name="Sharma M."/>
            <person name="Sharma R."/>
            <person name="Ronald P.C."/>
            <person name="Panaud O."/>
            <person name="Kellogg E.A."/>
            <person name="Brutnell T.P."/>
            <person name="Doust A.N."/>
            <person name="Tuskan G.A."/>
            <person name="Rokhsar D."/>
            <person name="Devos K.M."/>
        </authorList>
    </citation>
    <scope>NUCLEOTIDE SEQUENCE [LARGE SCALE GENOMIC DNA]</scope>
    <source>
        <strain evidence="2">Yugu1</strain>
    </source>
</reference>
<dbReference type="EMBL" id="CM003530">
    <property type="protein sequence ID" value="RCV17797.1"/>
    <property type="molecule type" value="Genomic_DNA"/>
</dbReference>
<protein>
    <submittedName>
        <fullName evidence="2">Uncharacterized protein</fullName>
    </submittedName>
</protein>
<dbReference type="PANTHER" id="PTHR36359:SF1">
    <property type="entry name" value="PROTEIN RESISTANCE TO PHYTOPHTHORA 1, CHLOROPLASTIC"/>
    <property type="match status" value="1"/>
</dbReference>
<reference evidence="2" key="2">
    <citation type="submission" date="2015-07" db="EMBL/GenBank/DDBJ databases">
        <authorList>
            <person name="Noorani M."/>
        </authorList>
    </citation>
    <scope>NUCLEOTIDE SEQUENCE</scope>
    <source>
        <strain evidence="2">Yugu1</strain>
    </source>
</reference>
<proteinExistence type="predicted"/>
<dbReference type="PANTHER" id="PTHR36359">
    <property type="entry name" value="PROTEIN RESISTANCE TO PHYTOPHTHORA 1, CHLOROPLASTIC"/>
    <property type="match status" value="1"/>
</dbReference>
<feature type="region of interest" description="Disordered" evidence="1">
    <location>
        <begin position="47"/>
        <end position="97"/>
    </location>
</feature>
<dbReference type="OrthoDB" id="424372at2759"/>
<gene>
    <name evidence="2" type="ORF">SETIT_3G248300v2</name>
</gene>
<evidence type="ECO:0000256" key="1">
    <source>
        <dbReference type="SAM" id="MobiDB-lite"/>
    </source>
</evidence>
<name>A0A368QIJ2_SETIT</name>
<organism evidence="2">
    <name type="scientific">Setaria italica</name>
    <name type="common">Foxtail millet</name>
    <name type="synonym">Panicum italicum</name>
    <dbReference type="NCBI Taxonomy" id="4555"/>
    <lineage>
        <taxon>Eukaryota</taxon>
        <taxon>Viridiplantae</taxon>
        <taxon>Streptophyta</taxon>
        <taxon>Embryophyta</taxon>
        <taxon>Tracheophyta</taxon>
        <taxon>Spermatophyta</taxon>
        <taxon>Magnoliopsida</taxon>
        <taxon>Liliopsida</taxon>
        <taxon>Poales</taxon>
        <taxon>Poaceae</taxon>
        <taxon>PACMAD clade</taxon>
        <taxon>Panicoideae</taxon>
        <taxon>Panicodae</taxon>
        <taxon>Paniceae</taxon>
        <taxon>Cenchrinae</taxon>
        <taxon>Setaria</taxon>
    </lineage>
</organism>
<dbReference type="GO" id="GO:0006952">
    <property type="term" value="P:defense response"/>
    <property type="evidence" value="ECO:0007669"/>
    <property type="project" value="InterPro"/>
</dbReference>
<accession>A0A368QIJ2</accession>
<evidence type="ECO:0000313" key="2">
    <source>
        <dbReference type="EMBL" id="RCV17797.1"/>
    </source>
</evidence>
<dbReference type="InterPro" id="IPR044966">
    <property type="entry name" value="RPH1"/>
</dbReference>
<feature type="compositionally biased region" description="Low complexity" evidence="1">
    <location>
        <begin position="47"/>
        <end position="67"/>
    </location>
</feature>